<organism evidence="3 4">
    <name type="scientific">Ephemerocybe angulata</name>
    <dbReference type="NCBI Taxonomy" id="980116"/>
    <lineage>
        <taxon>Eukaryota</taxon>
        <taxon>Fungi</taxon>
        <taxon>Dikarya</taxon>
        <taxon>Basidiomycota</taxon>
        <taxon>Agaricomycotina</taxon>
        <taxon>Agaricomycetes</taxon>
        <taxon>Agaricomycetidae</taxon>
        <taxon>Agaricales</taxon>
        <taxon>Agaricineae</taxon>
        <taxon>Psathyrellaceae</taxon>
        <taxon>Ephemerocybe</taxon>
    </lineage>
</organism>
<dbReference type="InterPro" id="IPR040521">
    <property type="entry name" value="KDZ"/>
</dbReference>
<evidence type="ECO:0000313" key="4">
    <source>
        <dbReference type="Proteomes" id="UP000541558"/>
    </source>
</evidence>
<evidence type="ECO:0000313" key="3">
    <source>
        <dbReference type="EMBL" id="KAF5340049.1"/>
    </source>
</evidence>
<sequence length="1122" mass="127616">MTKPAKKRKLKMTTSTPLTTLRPSTSTATSSEPVEITKFKRLATGNLKIWSNRTHVLDSADDYSDSPASTARTKTAEEILEMWEETTELNGWDKSYYDSFIEHEELPPSSETTDQRNRPTGQGDKAIHEWAKDIDNYLRIILTLEGRGRNPPERCTQCATATAQYRCVVCDNQGLLCGECMRESHRRLPFHRIQAWNGTYFTKSSLKSLGLRIQLGHPPGEICPLPDMAWGDDFVVIDCDAVHLVGVDYCRCGATDKSQVEQLLERRLYPATTENPKTAATFRVLEVFELLQYESKVSPFELWKALARLTDNTGLAPSKVTGVSRNLDSLSVRRTHFCNQDRYPSFLRMVHEWRHLKLLKRNMRGHDPVRNAAQTKLGECAVLCPACPYPEINMPKDWEDEHESLRYIHSLNLALDACFRLRRKDVSSDQADPGLSQGFAYFVENGKFEKYLAAHADEVEPKSECSRHDAVNLADITPGQGYASSGVATVECARHNMKRPSAVCDLQKGERYCNMDYILHFGLVLFGLALLRTFIISYDIACQWSKHLLARLLVIDEKSESPLLKADTQVRFVVPKFHLPAHVPACQTKFAFMFTPGAGLGDGEAPERGWGDVNPLATSTREMGPGTRRDTLDYNFGDYNWRKIVDLGTSSTTASFRGTDQLLKGPSLMRKMDNAVSKVADHTIAHQELEATLDPEKLAEWRSSAEAWEKTPTMPNPFEMLMIAPKQDAIRKALAAEEAAQLAQGNDFSLSPDCSPSVLISRGIDLEAEQRALKAEMKEVWAHSRDRELTRVQLRSNTIVRKVEAWYQILQLYIPATVILRQQATGSTSIKPYDLTLWLPSQIGRKGPIDRRLVEIEYELRTAQAQEALTTLRRFLQRRTTVWDLKDRHIRGQGANTKALTLLDSIQDRISTARDTYRQARKEGVDTVFLPLEDSDIRSMARIEWDENSTTTNETNRTLSWIWRHSGAAMDNRTDWEAETIKVEWAKSRARACRYSEEINIVKEEMNRTSRFILWKQKEWTKLGVAKQEHAKANGLPAIPDEYVEGLRAYASRQASMWHGLQRRFEHGWQSVDKRISEARREIELPAVYYARKDRESRDLGVEPRANTQESSSADGVDDMVM</sequence>
<gene>
    <name evidence="3" type="ORF">D9611_012394</name>
</gene>
<protein>
    <recommendedName>
        <fullName evidence="2">CxC2-like cysteine cluster KDZ transposase-associated domain-containing protein</fullName>
    </recommendedName>
</protein>
<dbReference type="PANTHER" id="PTHR33096:SF1">
    <property type="entry name" value="CXC1-LIKE CYSTEINE CLUSTER ASSOCIATED WITH KDZ TRANSPOSASES DOMAIN-CONTAINING PROTEIN"/>
    <property type="match status" value="1"/>
</dbReference>
<dbReference type="InterPro" id="IPR041457">
    <property type="entry name" value="CxC2_KDZ-assoc"/>
</dbReference>
<feature type="compositionally biased region" description="Basic residues" evidence="1">
    <location>
        <begin position="1"/>
        <end position="11"/>
    </location>
</feature>
<dbReference type="OrthoDB" id="3261436at2759"/>
<dbReference type="Pfam" id="PF18803">
    <property type="entry name" value="CxC2"/>
    <property type="match status" value="1"/>
</dbReference>
<evidence type="ECO:0000259" key="2">
    <source>
        <dbReference type="Pfam" id="PF18803"/>
    </source>
</evidence>
<comment type="caution">
    <text evidence="3">The sequence shown here is derived from an EMBL/GenBank/DDBJ whole genome shotgun (WGS) entry which is preliminary data.</text>
</comment>
<feature type="domain" description="CxC2-like cysteine cluster KDZ transposase-associated" evidence="2">
    <location>
        <begin position="206"/>
        <end position="314"/>
    </location>
</feature>
<accession>A0A8H5FKE2</accession>
<feature type="region of interest" description="Disordered" evidence="1">
    <location>
        <begin position="1096"/>
        <end position="1122"/>
    </location>
</feature>
<name>A0A8H5FKE2_9AGAR</name>
<proteinExistence type="predicted"/>
<dbReference type="CDD" id="cd19757">
    <property type="entry name" value="Bbox1"/>
    <property type="match status" value="1"/>
</dbReference>
<dbReference type="PANTHER" id="PTHR33096">
    <property type="entry name" value="CXC2 DOMAIN-CONTAINING PROTEIN"/>
    <property type="match status" value="1"/>
</dbReference>
<dbReference type="Proteomes" id="UP000541558">
    <property type="component" value="Unassembled WGS sequence"/>
</dbReference>
<dbReference type="EMBL" id="JAACJK010000005">
    <property type="protein sequence ID" value="KAF5340049.1"/>
    <property type="molecule type" value="Genomic_DNA"/>
</dbReference>
<feature type="region of interest" description="Disordered" evidence="1">
    <location>
        <begin position="1"/>
        <end position="32"/>
    </location>
</feature>
<dbReference type="AlphaFoldDB" id="A0A8H5FKE2"/>
<feature type="compositionally biased region" description="Low complexity" evidence="1">
    <location>
        <begin position="13"/>
        <end position="31"/>
    </location>
</feature>
<evidence type="ECO:0000256" key="1">
    <source>
        <dbReference type="SAM" id="MobiDB-lite"/>
    </source>
</evidence>
<dbReference type="Pfam" id="PF18758">
    <property type="entry name" value="KDZ"/>
    <property type="match status" value="1"/>
</dbReference>
<reference evidence="3 4" key="1">
    <citation type="journal article" date="2020" name="ISME J.">
        <title>Uncovering the hidden diversity of litter-decomposition mechanisms in mushroom-forming fungi.</title>
        <authorList>
            <person name="Floudas D."/>
            <person name="Bentzer J."/>
            <person name="Ahren D."/>
            <person name="Johansson T."/>
            <person name="Persson P."/>
            <person name="Tunlid A."/>
        </authorList>
    </citation>
    <scope>NUCLEOTIDE SEQUENCE [LARGE SCALE GENOMIC DNA]</scope>
    <source>
        <strain evidence="3 4">CBS 175.51</strain>
    </source>
</reference>
<keyword evidence="4" id="KW-1185">Reference proteome</keyword>